<feature type="domain" description="NAD-dependent epimerase/dehydratase" evidence="2">
    <location>
        <begin position="15"/>
        <end position="257"/>
    </location>
</feature>
<evidence type="ECO:0000313" key="4">
    <source>
        <dbReference type="Proteomes" id="UP001596434"/>
    </source>
</evidence>
<dbReference type="PANTHER" id="PTHR43245:SF13">
    <property type="entry name" value="UDP-D-APIOSE_UDP-D-XYLOSE SYNTHASE 2"/>
    <property type="match status" value="1"/>
</dbReference>
<dbReference type="GeneID" id="96953638"/>
<feature type="region of interest" description="Disordered" evidence="1">
    <location>
        <begin position="281"/>
        <end position="303"/>
    </location>
</feature>
<dbReference type="Pfam" id="PF01370">
    <property type="entry name" value="Epimerase"/>
    <property type="match status" value="1"/>
</dbReference>
<evidence type="ECO:0000313" key="3">
    <source>
        <dbReference type="EMBL" id="MFC7255286.1"/>
    </source>
</evidence>
<dbReference type="InterPro" id="IPR050177">
    <property type="entry name" value="Lipid_A_modif_metabolic_enz"/>
</dbReference>
<name>A0ABD5ZY49_9EURY</name>
<evidence type="ECO:0000259" key="2">
    <source>
        <dbReference type="Pfam" id="PF01370"/>
    </source>
</evidence>
<dbReference type="EMBL" id="JBHTAT010000001">
    <property type="protein sequence ID" value="MFC7255286.1"/>
    <property type="molecule type" value="Genomic_DNA"/>
</dbReference>
<dbReference type="PANTHER" id="PTHR43245">
    <property type="entry name" value="BIFUNCTIONAL POLYMYXIN RESISTANCE PROTEIN ARNA"/>
    <property type="match status" value="1"/>
</dbReference>
<keyword evidence="4" id="KW-1185">Reference proteome</keyword>
<comment type="caution">
    <text evidence="3">The sequence shown here is derived from an EMBL/GenBank/DDBJ whole genome shotgun (WGS) entry which is preliminary data.</text>
</comment>
<proteinExistence type="predicted"/>
<organism evidence="3 4">
    <name type="scientific">Haloplanus litoreus</name>
    <dbReference type="NCBI Taxonomy" id="767515"/>
    <lineage>
        <taxon>Archaea</taxon>
        <taxon>Methanobacteriati</taxon>
        <taxon>Methanobacteriota</taxon>
        <taxon>Stenosarchaea group</taxon>
        <taxon>Halobacteria</taxon>
        <taxon>Halobacteriales</taxon>
        <taxon>Haloferacaceae</taxon>
        <taxon>Haloplanus</taxon>
    </lineage>
</organism>
<dbReference type="SUPFAM" id="SSF51735">
    <property type="entry name" value="NAD(P)-binding Rossmann-fold domains"/>
    <property type="match status" value="1"/>
</dbReference>
<dbReference type="Gene3D" id="3.40.50.720">
    <property type="entry name" value="NAD(P)-binding Rossmann-like Domain"/>
    <property type="match status" value="1"/>
</dbReference>
<dbReference type="InterPro" id="IPR001509">
    <property type="entry name" value="Epimerase_deHydtase"/>
</dbReference>
<dbReference type="Proteomes" id="UP001596434">
    <property type="component" value="Unassembled WGS sequence"/>
</dbReference>
<evidence type="ECO:0000256" key="1">
    <source>
        <dbReference type="SAM" id="MobiDB-lite"/>
    </source>
</evidence>
<feature type="compositionally biased region" description="Basic and acidic residues" evidence="1">
    <location>
        <begin position="293"/>
        <end position="303"/>
    </location>
</feature>
<dbReference type="InterPro" id="IPR036291">
    <property type="entry name" value="NAD(P)-bd_dom_sf"/>
</dbReference>
<dbReference type="PRINTS" id="PR01713">
    <property type="entry name" value="NUCEPIMERASE"/>
</dbReference>
<protein>
    <submittedName>
        <fullName evidence="3">NAD-dependent epimerase/dehydratase family protein</fullName>
    </submittedName>
</protein>
<reference evidence="3 4" key="1">
    <citation type="journal article" date="2019" name="Int. J. Syst. Evol. Microbiol.">
        <title>The Global Catalogue of Microorganisms (GCM) 10K type strain sequencing project: providing services to taxonomists for standard genome sequencing and annotation.</title>
        <authorList>
            <consortium name="The Broad Institute Genomics Platform"/>
            <consortium name="The Broad Institute Genome Sequencing Center for Infectious Disease"/>
            <person name="Wu L."/>
            <person name="Ma J."/>
        </authorList>
    </citation>
    <scope>NUCLEOTIDE SEQUENCE [LARGE SCALE GENOMIC DNA]</scope>
    <source>
        <strain evidence="3 4">GX21</strain>
    </source>
</reference>
<sequence>MSDGFTRHFVMSEKILVTGAAGFIGQHLIDRLTQDGHDITALDIKPNAPASFADDPNVTYISGSILHEEFVDTMVFPSPRSYDRIFHLAAIVGVHRYENPDDLLYVIDVNINGTKNLLERVRGSDTRFVYTSTSEIFGRNPDVPWAEDDDRVIGPPSESRWSYSATKAVCEHMIENIGRTAPGVSGTIVRPFNLYGPGQRPNFVIPKFLDLVSRGEVPTVYGDGTQRRCFTYIDDFVQGIVRASERDHDGTETYNLGSTDEIEIRELANLVLDVAGMDEREPEFVDPGDDHEEPDRRIPDVSRAREHLDWEATTPLRDGLEMTFKQIE</sequence>
<accession>A0ABD5ZY49</accession>
<dbReference type="RefSeq" id="WP_379703509.1">
    <property type="nucleotide sequence ID" value="NZ_JBHTAT010000001.1"/>
</dbReference>
<gene>
    <name evidence="3" type="ORF">ACFQKE_08270</name>
</gene>
<dbReference type="AlphaFoldDB" id="A0ABD5ZY49"/>